<feature type="transmembrane region" description="Helical" evidence="8">
    <location>
        <begin position="20"/>
        <end position="41"/>
    </location>
</feature>
<dbReference type="NCBIfam" id="NF007866">
    <property type="entry name" value="PRK10577.1-2"/>
    <property type="match status" value="1"/>
</dbReference>
<name>A0ABY5GNG9_9GAMM</name>
<evidence type="ECO:0000256" key="6">
    <source>
        <dbReference type="ARBA" id="ARBA00022989"/>
    </source>
</evidence>
<feature type="transmembrane region" description="Helical" evidence="8">
    <location>
        <begin position="580"/>
        <end position="606"/>
    </location>
</feature>
<evidence type="ECO:0000313" key="9">
    <source>
        <dbReference type="EMBL" id="UTV30630.1"/>
    </source>
</evidence>
<feature type="transmembrane region" description="Helical" evidence="8">
    <location>
        <begin position="125"/>
        <end position="145"/>
    </location>
</feature>
<dbReference type="SUPFAM" id="SSF81345">
    <property type="entry name" value="ABC transporter involved in vitamin B12 uptake, BtuC"/>
    <property type="match status" value="2"/>
</dbReference>
<comment type="subcellular location">
    <subcellularLocation>
        <location evidence="1">Cell membrane</location>
        <topology evidence="1">Multi-pass membrane protein</topology>
    </subcellularLocation>
</comment>
<dbReference type="InterPro" id="IPR000522">
    <property type="entry name" value="ABC_transptr_permease_BtuC"/>
</dbReference>
<feature type="transmembrane region" description="Helical" evidence="8">
    <location>
        <begin position="198"/>
        <end position="219"/>
    </location>
</feature>
<dbReference type="Proteomes" id="UP001057998">
    <property type="component" value="Chromosome 2"/>
</dbReference>
<feature type="transmembrane region" description="Helical" evidence="8">
    <location>
        <begin position="487"/>
        <end position="506"/>
    </location>
</feature>
<dbReference type="EMBL" id="CP101509">
    <property type="protein sequence ID" value="UTV30630.1"/>
    <property type="molecule type" value="Genomic_DNA"/>
</dbReference>
<sequence length="665" mass="70302">MMQGIEMASGRRGAGLQYVWISGGMFLLLGILFYRAAPYPLNAGQWLSAMFSPDVTDYRQIIVHFTFLPRLVMALLCGAGLAVAGCLMQYVLRNPLASPTTLGVAAGAELGLAASLLFVPASLGIGHYWFAFLGGVAATLLVFLLTAKRGFAPLQMVLAGMVVSLFFGSLNMMLLLIHEQQLTSVFIWGAGALNQNDWQGVTALLPLLLFPAGILVLLLRPLSVLQLGEEVASSVGVKVAHLRVVSLGLGIFITAGIVSQVGIIGFVGLVAPALAKLLGARHLWSRLLLSSGVGALLLLIADLVIQPLSGVGGELLPTGAVTALIGAPFLLWLLHRQAFVSSLKAEEEPIRHYHPRSFRMLLTVLSVMTIGVLLLATVAGNSQAGWQWTVSETLFDLRLPRVLVALLAGMGLALAGTVIQRVTGNAMASPEVMGISAGAALALVLGAMAGWTVQRIEQMALGTAGALVVMGLIWFSGRRHRFAPTQMLLTGIGISAALDAMIRIAMSSGQENLKALLTWLSGSTYLVAGQDVILMLAGVVVIGGALLLLQRWLDVISLGEVIAGSIGLSCQRVRQALMLLAAMLTALATIVVGPLSFVGLLAPHMARSLGQYSARQQLVVACLLGGNIMMLADWVGRNVWFPWQFPAGLLASVIGGGYFLYLLRK</sequence>
<feature type="transmembrane region" description="Helical" evidence="8">
    <location>
        <begin position="287"/>
        <end position="309"/>
    </location>
</feature>
<dbReference type="Gene3D" id="1.10.3470.10">
    <property type="entry name" value="ABC transporter involved in vitamin B12 uptake, BtuC"/>
    <property type="match status" value="2"/>
</dbReference>
<feature type="transmembrane region" description="Helical" evidence="8">
    <location>
        <begin position="257"/>
        <end position="275"/>
    </location>
</feature>
<feature type="transmembrane region" description="Helical" evidence="8">
    <location>
        <begin position="100"/>
        <end position="119"/>
    </location>
</feature>
<evidence type="ECO:0000256" key="8">
    <source>
        <dbReference type="SAM" id="Phobius"/>
    </source>
</evidence>
<protein>
    <submittedName>
        <fullName evidence="9">Fe(3+)-hydroxamate ABC transporter permease FhuB</fullName>
    </submittedName>
</protein>
<dbReference type="CDD" id="cd06550">
    <property type="entry name" value="TM_ABC_iron-siderophores_like"/>
    <property type="match status" value="2"/>
</dbReference>
<feature type="transmembrane region" description="Helical" evidence="8">
    <location>
        <begin position="459"/>
        <end position="475"/>
    </location>
</feature>
<feature type="transmembrane region" description="Helical" evidence="8">
    <location>
        <begin position="61"/>
        <end position="88"/>
    </location>
</feature>
<evidence type="ECO:0000313" key="10">
    <source>
        <dbReference type="Proteomes" id="UP001057998"/>
    </source>
</evidence>
<keyword evidence="6 8" id="KW-1133">Transmembrane helix</keyword>
<organism evidence="9 10">
    <name type="scientific">Photobacterium atrarenae</name>
    <dbReference type="NCBI Taxonomy" id="865757"/>
    <lineage>
        <taxon>Bacteria</taxon>
        <taxon>Pseudomonadati</taxon>
        <taxon>Pseudomonadota</taxon>
        <taxon>Gammaproteobacteria</taxon>
        <taxon>Vibrionales</taxon>
        <taxon>Vibrionaceae</taxon>
        <taxon>Photobacterium</taxon>
    </lineage>
</organism>
<dbReference type="PANTHER" id="PTHR30472:SF37">
    <property type="entry name" value="FE(3+) DICITRATE TRANSPORT SYSTEM PERMEASE PROTEIN FECD-RELATED"/>
    <property type="match status" value="1"/>
</dbReference>
<evidence type="ECO:0000256" key="1">
    <source>
        <dbReference type="ARBA" id="ARBA00004651"/>
    </source>
</evidence>
<keyword evidence="3" id="KW-0813">Transport</keyword>
<accession>A0ABY5GNG9</accession>
<feature type="transmembrane region" description="Helical" evidence="8">
    <location>
        <begin position="360"/>
        <end position="379"/>
    </location>
</feature>
<feature type="transmembrane region" description="Helical" evidence="8">
    <location>
        <begin position="526"/>
        <end position="548"/>
    </location>
</feature>
<gene>
    <name evidence="9" type="primary">fhuB</name>
    <name evidence="9" type="ORF">NNL38_18885</name>
</gene>
<dbReference type="Pfam" id="PF01032">
    <property type="entry name" value="FecCD"/>
    <property type="match status" value="2"/>
</dbReference>
<dbReference type="InterPro" id="IPR037294">
    <property type="entry name" value="ABC_BtuC-like"/>
</dbReference>
<feature type="transmembrane region" description="Helical" evidence="8">
    <location>
        <begin position="643"/>
        <end position="663"/>
    </location>
</feature>
<keyword evidence="10" id="KW-1185">Reference proteome</keyword>
<dbReference type="PANTHER" id="PTHR30472">
    <property type="entry name" value="FERRIC ENTEROBACTIN TRANSPORT SYSTEM PERMEASE PROTEIN"/>
    <property type="match status" value="1"/>
</dbReference>
<evidence type="ECO:0000256" key="3">
    <source>
        <dbReference type="ARBA" id="ARBA00022448"/>
    </source>
</evidence>
<evidence type="ECO:0000256" key="4">
    <source>
        <dbReference type="ARBA" id="ARBA00022475"/>
    </source>
</evidence>
<evidence type="ECO:0000256" key="5">
    <source>
        <dbReference type="ARBA" id="ARBA00022692"/>
    </source>
</evidence>
<evidence type="ECO:0000256" key="2">
    <source>
        <dbReference type="ARBA" id="ARBA00007935"/>
    </source>
</evidence>
<reference evidence="9" key="1">
    <citation type="submission" date="2022-07" db="EMBL/GenBank/DDBJ databases">
        <title>Genome sequencing of Photobacterium atrarenae GJH2-4.</title>
        <authorList>
            <person name="Park S.-J."/>
        </authorList>
    </citation>
    <scope>NUCLEOTIDE SEQUENCE</scope>
    <source>
        <strain evidence="9">GJH2-4</strain>
    </source>
</reference>
<proteinExistence type="inferred from homology"/>
<keyword evidence="5 8" id="KW-0812">Transmembrane</keyword>
<feature type="transmembrane region" description="Helical" evidence="8">
    <location>
        <begin position="315"/>
        <end position="334"/>
    </location>
</feature>
<keyword evidence="4" id="KW-1003">Cell membrane</keyword>
<feature type="transmembrane region" description="Helical" evidence="8">
    <location>
        <begin position="432"/>
        <end position="453"/>
    </location>
</feature>
<keyword evidence="7 8" id="KW-0472">Membrane</keyword>
<comment type="similarity">
    <text evidence="2">Belongs to the binding-protein-dependent transport system permease family. FecCD subfamily.</text>
</comment>
<feature type="transmembrane region" description="Helical" evidence="8">
    <location>
        <begin position="157"/>
        <end position="178"/>
    </location>
</feature>
<feature type="transmembrane region" description="Helical" evidence="8">
    <location>
        <begin position="399"/>
        <end position="420"/>
    </location>
</feature>
<evidence type="ECO:0000256" key="7">
    <source>
        <dbReference type="ARBA" id="ARBA00023136"/>
    </source>
</evidence>